<evidence type="ECO:0000313" key="1">
    <source>
        <dbReference type="EMBL" id="GAA2272788.1"/>
    </source>
</evidence>
<name>A0ABP5RRY1_9ACTN</name>
<sequence length="88" mass="9004">MAAWATFVDVRTGMLLKPTDSGRAEWGHGLWAAGISGRGAVLEVPVSLTAAYPVVSAVPGAPAADGVSGCQVQSEGLNHINSPVFQMI</sequence>
<comment type="caution">
    <text evidence="1">The sequence shown here is derived from an EMBL/GenBank/DDBJ whole genome shotgun (WGS) entry which is preliminary data.</text>
</comment>
<gene>
    <name evidence="1" type="ORF">GCM10010430_68460</name>
</gene>
<dbReference type="EMBL" id="BAAATR010000045">
    <property type="protein sequence ID" value="GAA2272788.1"/>
    <property type="molecule type" value="Genomic_DNA"/>
</dbReference>
<keyword evidence="2" id="KW-1185">Reference proteome</keyword>
<reference evidence="2" key="1">
    <citation type="journal article" date="2019" name="Int. J. Syst. Evol. Microbiol.">
        <title>The Global Catalogue of Microorganisms (GCM) 10K type strain sequencing project: providing services to taxonomists for standard genome sequencing and annotation.</title>
        <authorList>
            <consortium name="The Broad Institute Genomics Platform"/>
            <consortium name="The Broad Institute Genome Sequencing Center for Infectious Disease"/>
            <person name="Wu L."/>
            <person name="Ma J."/>
        </authorList>
    </citation>
    <scope>NUCLEOTIDE SEQUENCE [LARGE SCALE GENOMIC DNA]</scope>
    <source>
        <strain evidence="2">JCM 7356</strain>
    </source>
</reference>
<evidence type="ECO:0000313" key="2">
    <source>
        <dbReference type="Proteomes" id="UP001500305"/>
    </source>
</evidence>
<accession>A0ABP5RRY1</accession>
<proteinExistence type="predicted"/>
<protein>
    <submittedName>
        <fullName evidence="1">Uncharacterized protein</fullName>
    </submittedName>
</protein>
<organism evidence="1 2">
    <name type="scientific">Kitasatospora cystarginea</name>
    <dbReference type="NCBI Taxonomy" id="58350"/>
    <lineage>
        <taxon>Bacteria</taxon>
        <taxon>Bacillati</taxon>
        <taxon>Actinomycetota</taxon>
        <taxon>Actinomycetes</taxon>
        <taxon>Kitasatosporales</taxon>
        <taxon>Streptomycetaceae</taxon>
        <taxon>Kitasatospora</taxon>
    </lineage>
</organism>
<dbReference type="Proteomes" id="UP001500305">
    <property type="component" value="Unassembled WGS sequence"/>
</dbReference>